<dbReference type="Proteomes" id="UP000005561">
    <property type="component" value="Unassembled WGS sequence"/>
</dbReference>
<keyword evidence="11" id="KW-1185">Reference proteome</keyword>
<dbReference type="Gene3D" id="3.40.50.2300">
    <property type="match status" value="1"/>
</dbReference>
<gene>
    <name evidence="10" type="ORF">BRYFOR_05920</name>
</gene>
<dbReference type="InterPro" id="IPR009057">
    <property type="entry name" value="Homeodomain-like_sf"/>
</dbReference>
<evidence type="ECO:0000259" key="8">
    <source>
        <dbReference type="PROSITE" id="PS01124"/>
    </source>
</evidence>
<dbReference type="Gene3D" id="1.10.10.60">
    <property type="entry name" value="Homeodomain-like"/>
    <property type="match status" value="2"/>
</dbReference>
<accession>C6LBC5</accession>
<dbReference type="GO" id="GO:0000160">
    <property type="term" value="P:phosphorelay signal transduction system"/>
    <property type="evidence" value="ECO:0007669"/>
    <property type="project" value="InterPro"/>
</dbReference>
<dbReference type="STRING" id="168384.SAMN05660368_01384"/>
<comment type="function">
    <text evidence="5">May play the central regulatory role in sporulation. It may be an element of the effector pathway responsible for the activation of sporulation genes in response to nutritional stress. Spo0A may act in concert with spo0H (a sigma factor) to control the expression of some genes that are critical to the sporulation process.</text>
</comment>
<dbReference type="GO" id="GO:0043565">
    <property type="term" value="F:sequence-specific DNA binding"/>
    <property type="evidence" value="ECO:0007669"/>
    <property type="project" value="InterPro"/>
</dbReference>
<evidence type="ECO:0000256" key="7">
    <source>
        <dbReference type="SAM" id="Coils"/>
    </source>
</evidence>
<feature type="domain" description="HTH araC/xylS-type" evidence="8">
    <location>
        <begin position="483"/>
        <end position="581"/>
    </location>
</feature>
<keyword evidence="7" id="KW-0175">Coiled coil</keyword>
<feature type="coiled-coil region" evidence="7">
    <location>
        <begin position="103"/>
        <end position="130"/>
    </location>
</feature>
<dbReference type="InterPro" id="IPR020449">
    <property type="entry name" value="Tscrpt_reg_AraC-type_HTH"/>
</dbReference>
<keyword evidence="2" id="KW-0805">Transcription regulation</keyword>
<dbReference type="CDD" id="cd17536">
    <property type="entry name" value="REC_YesN-like"/>
    <property type="match status" value="1"/>
</dbReference>
<evidence type="ECO:0000313" key="10">
    <source>
        <dbReference type="EMBL" id="EET62256.1"/>
    </source>
</evidence>
<dbReference type="Pfam" id="PF00072">
    <property type="entry name" value="Response_reg"/>
    <property type="match status" value="1"/>
</dbReference>
<dbReference type="InterPro" id="IPR001789">
    <property type="entry name" value="Sig_transdc_resp-reg_receiver"/>
</dbReference>
<evidence type="ECO:0000313" key="11">
    <source>
        <dbReference type="Proteomes" id="UP000005561"/>
    </source>
</evidence>
<evidence type="ECO:0000259" key="9">
    <source>
        <dbReference type="PROSITE" id="PS50110"/>
    </source>
</evidence>
<evidence type="ECO:0000256" key="6">
    <source>
        <dbReference type="PROSITE-ProRule" id="PRU00169"/>
    </source>
</evidence>
<dbReference type="SMART" id="SM00342">
    <property type="entry name" value="HTH_ARAC"/>
    <property type="match status" value="1"/>
</dbReference>
<dbReference type="PROSITE" id="PS50110">
    <property type="entry name" value="RESPONSE_REGULATORY"/>
    <property type="match status" value="1"/>
</dbReference>
<dbReference type="PROSITE" id="PS01124">
    <property type="entry name" value="HTH_ARAC_FAMILY_2"/>
    <property type="match status" value="1"/>
</dbReference>
<dbReference type="eggNOG" id="COG2207">
    <property type="taxonomic scope" value="Bacteria"/>
</dbReference>
<dbReference type="AlphaFoldDB" id="C6LBC5"/>
<dbReference type="InterPro" id="IPR018060">
    <property type="entry name" value="HTH_AraC"/>
</dbReference>
<dbReference type="InterPro" id="IPR011006">
    <property type="entry name" value="CheY-like_superfamily"/>
</dbReference>
<dbReference type="SMART" id="SM00448">
    <property type="entry name" value="REC"/>
    <property type="match status" value="1"/>
</dbReference>
<feature type="modified residue" description="4-aspartylphosphate" evidence="6">
    <location>
        <position position="55"/>
    </location>
</feature>
<dbReference type="SUPFAM" id="SSF52172">
    <property type="entry name" value="CheY-like"/>
    <property type="match status" value="1"/>
</dbReference>
<dbReference type="EMBL" id="ACCL02000003">
    <property type="protein sequence ID" value="EET62256.1"/>
    <property type="molecule type" value="Genomic_DNA"/>
</dbReference>
<dbReference type="OrthoDB" id="9794370at2"/>
<protein>
    <recommendedName>
        <fullName evidence="1">Stage 0 sporulation protein A homolog</fullName>
    </recommendedName>
</protein>
<organism evidence="10 11">
    <name type="scientific">Marvinbryantia formatexigens DSM 14469</name>
    <dbReference type="NCBI Taxonomy" id="478749"/>
    <lineage>
        <taxon>Bacteria</taxon>
        <taxon>Bacillati</taxon>
        <taxon>Bacillota</taxon>
        <taxon>Clostridia</taxon>
        <taxon>Lachnospirales</taxon>
        <taxon>Lachnospiraceae</taxon>
        <taxon>Marvinbryantia</taxon>
    </lineage>
</organism>
<keyword evidence="4" id="KW-0804">Transcription</keyword>
<dbReference type="PROSITE" id="PS00041">
    <property type="entry name" value="HTH_ARAC_FAMILY_1"/>
    <property type="match status" value="1"/>
</dbReference>
<dbReference type="PANTHER" id="PTHR43280:SF2">
    <property type="entry name" value="HTH-TYPE TRANSCRIPTIONAL REGULATOR EXSA"/>
    <property type="match status" value="1"/>
</dbReference>
<comment type="caution">
    <text evidence="10">The sequence shown here is derived from an EMBL/GenBank/DDBJ whole genome shotgun (WGS) entry which is preliminary data.</text>
</comment>
<dbReference type="InterPro" id="IPR018062">
    <property type="entry name" value="HTH_AraC-typ_CS"/>
</dbReference>
<dbReference type="RefSeq" id="WP_006860717.1">
    <property type="nucleotide sequence ID" value="NZ_ACCL02000003.1"/>
</dbReference>
<dbReference type="PANTHER" id="PTHR43280">
    <property type="entry name" value="ARAC-FAMILY TRANSCRIPTIONAL REGULATOR"/>
    <property type="match status" value="1"/>
</dbReference>
<keyword evidence="6" id="KW-0597">Phosphoprotein</keyword>
<keyword evidence="3" id="KW-0238">DNA-binding</keyword>
<reference evidence="10" key="1">
    <citation type="submission" date="2009-07" db="EMBL/GenBank/DDBJ databases">
        <authorList>
            <person name="Weinstock G."/>
            <person name="Sodergren E."/>
            <person name="Clifton S."/>
            <person name="Fulton L."/>
            <person name="Fulton B."/>
            <person name="Courtney L."/>
            <person name="Fronick C."/>
            <person name="Harrison M."/>
            <person name="Strong C."/>
            <person name="Farmer C."/>
            <person name="Delahaunty K."/>
            <person name="Markovic C."/>
            <person name="Hall O."/>
            <person name="Minx P."/>
            <person name="Tomlinson C."/>
            <person name="Mitreva M."/>
            <person name="Nelson J."/>
            <person name="Hou S."/>
            <person name="Wollam A."/>
            <person name="Pepin K.H."/>
            <person name="Johnson M."/>
            <person name="Bhonagiri V."/>
            <person name="Nash W.E."/>
            <person name="Warren W."/>
            <person name="Chinwalla A."/>
            <person name="Mardis E.R."/>
            <person name="Wilson R.K."/>
        </authorList>
    </citation>
    <scope>NUCLEOTIDE SEQUENCE [LARGE SCALE GENOMIC DNA]</scope>
    <source>
        <strain evidence="10">DSM 14469</strain>
    </source>
</reference>
<dbReference type="PRINTS" id="PR00032">
    <property type="entry name" value="HTHARAC"/>
</dbReference>
<evidence type="ECO:0000256" key="2">
    <source>
        <dbReference type="ARBA" id="ARBA00023015"/>
    </source>
</evidence>
<proteinExistence type="predicted"/>
<evidence type="ECO:0000256" key="5">
    <source>
        <dbReference type="ARBA" id="ARBA00024867"/>
    </source>
</evidence>
<sequence>MYKVMLVDDETLILSGIKFLIDWEKNGCVIAATAGNGQDALEKIRRLQPDIVLADINMPVMDGITLMKKVGEEFPHIVFIILTNLEEFELARQALHYRAVGYLVKSQLEAPALEKELEHAKEEREKRNQLMVVNAADYFEKKQQEDVLNKALQETIFFRRGTPGEKYAEFLKDAGVFYRYACFYIPFDFAAMSSGQPPEKEEKAKTMEWIRELAKKTAEKIFRQNYIFLDTGGVNSLVLFVYARGDSWEQEAEFFGRKLTSTVKNITRAECRVFCTGLYENEDGLKQCAGEYQTLMERYYLGEDEENGIATEHGGEHAGGKISAGEHDGSGRLYAGEHGGSGRLYAGRTGENVMSVGKHADNGAGGYESLGLQGIGPQLYHEIMRKNTKGIQALLDSARTRVQNTKHQKSQAIWLLNELNREATEALNGLGMMENSSYSRVSSAAEIENINTRRQVLQWLDMLRNTLLDIVGNGENPGNQIARGARQYVLENIESHVGLQEAADHLGVSAGYLSTIFKREYGQSFIDFINSTKIEYACRLLEEKELMVTEIACRLGYENAYYFSKVFRKYTGMSPTSYQKHMTEAE</sequence>
<dbReference type="SUPFAM" id="SSF46689">
    <property type="entry name" value="Homeodomain-like"/>
    <property type="match status" value="2"/>
</dbReference>
<name>C6LBC5_9FIRM</name>
<evidence type="ECO:0000256" key="4">
    <source>
        <dbReference type="ARBA" id="ARBA00023163"/>
    </source>
</evidence>
<dbReference type="eggNOG" id="COG4753">
    <property type="taxonomic scope" value="Bacteria"/>
</dbReference>
<dbReference type="GO" id="GO:0003700">
    <property type="term" value="F:DNA-binding transcription factor activity"/>
    <property type="evidence" value="ECO:0007669"/>
    <property type="project" value="InterPro"/>
</dbReference>
<evidence type="ECO:0000256" key="1">
    <source>
        <dbReference type="ARBA" id="ARBA00018672"/>
    </source>
</evidence>
<dbReference type="Pfam" id="PF12833">
    <property type="entry name" value="HTH_18"/>
    <property type="match status" value="1"/>
</dbReference>
<feature type="domain" description="Response regulatory" evidence="9">
    <location>
        <begin position="3"/>
        <end position="120"/>
    </location>
</feature>
<evidence type="ECO:0000256" key="3">
    <source>
        <dbReference type="ARBA" id="ARBA00023125"/>
    </source>
</evidence>